<dbReference type="Gene3D" id="1.10.8.430">
    <property type="entry name" value="Helical domain of apoptotic protease-activating factors"/>
    <property type="match status" value="1"/>
</dbReference>
<dbReference type="InterPro" id="IPR036388">
    <property type="entry name" value="WH-like_DNA-bd_sf"/>
</dbReference>
<dbReference type="FunFam" id="1.10.10.10:FF:000322">
    <property type="entry name" value="Probable disease resistance protein At1g63360"/>
    <property type="match status" value="1"/>
</dbReference>
<proteinExistence type="predicted"/>
<keyword evidence="1" id="KW-0677">Repeat</keyword>
<dbReference type="GO" id="GO:0043531">
    <property type="term" value="F:ADP binding"/>
    <property type="evidence" value="ECO:0007669"/>
    <property type="project" value="InterPro"/>
</dbReference>
<dbReference type="InterPro" id="IPR044974">
    <property type="entry name" value="Disease_R_plants"/>
</dbReference>
<gene>
    <name evidence="4" type="ORF">F3Y22_tig00110503pilonHSYRG00011</name>
</gene>
<reference evidence="4" key="1">
    <citation type="submission" date="2019-09" db="EMBL/GenBank/DDBJ databases">
        <title>Draft genome information of white flower Hibiscus syriacus.</title>
        <authorList>
            <person name="Kim Y.-M."/>
        </authorList>
    </citation>
    <scope>NUCLEOTIDE SEQUENCE [LARGE SCALE GENOMIC DNA]</scope>
    <source>
        <strain evidence="4">YM2019G1</strain>
    </source>
</reference>
<comment type="caution">
    <text evidence="4">The sequence shown here is derived from an EMBL/GenBank/DDBJ whole genome shotgun (WGS) entry which is preliminary data.</text>
</comment>
<dbReference type="SUPFAM" id="SSF52540">
    <property type="entry name" value="P-loop containing nucleoside triphosphate hydrolases"/>
    <property type="match status" value="1"/>
</dbReference>
<dbReference type="Proteomes" id="UP000436088">
    <property type="component" value="Unassembled WGS sequence"/>
</dbReference>
<name>A0A6A3ADF4_HIBSY</name>
<dbReference type="EMBL" id="VEPZ02001013">
    <property type="protein sequence ID" value="KAE8701903.1"/>
    <property type="molecule type" value="Genomic_DNA"/>
</dbReference>
<accession>A0A6A3ADF4</accession>
<dbReference type="InterPro" id="IPR027417">
    <property type="entry name" value="P-loop_NTPase"/>
</dbReference>
<feature type="domain" description="Disease resistance protein winged helix" evidence="3">
    <location>
        <begin position="198"/>
        <end position="266"/>
    </location>
</feature>
<dbReference type="AlphaFoldDB" id="A0A6A3ADF4"/>
<dbReference type="Gene3D" id="1.10.10.10">
    <property type="entry name" value="Winged helix-like DNA-binding domain superfamily/Winged helix DNA-binding domain"/>
    <property type="match status" value="1"/>
</dbReference>
<evidence type="ECO:0000259" key="3">
    <source>
        <dbReference type="Pfam" id="PF23559"/>
    </source>
</evidence>
<evidence type="ECO:0000313" key="4">
    <source>
        <dbReference type="EMBL" id="KAE8701903.1"/>
    </source>
</evidence>
<keyword evidence="2" id="KW-0611">Plant defense</keyword>
<dbReference type="InterPro" id="IPR058922">
    <property type="entry name" value="WHD_DRP"/>
</dbReference>
<dbReference type="PANTHER" id="PTHR23155">
    <property type="entry name" value="DISEASE RESISTANCE PROTEIN RP"/>
    <property type="match status" value="1"/>
</dbReference>
<sequence length="266" mass="30309">MAKGESALNQEWFGILRKLEFTGLCRVLADEVKSFFHLKVWVCVSEEFDVVRLTKTMLQAVTPSLSFKGQPEVKFWCSSKQTCCIDDGYLWDLSSEGTHDDCLSLFARHALGASDFGGHPHLKTIGEEIVKKCKGLPLAAKILGGLLRAKGKPDEWEDVMKSKIWDLPEEKSGILPALRLSCHYLPFHLKRCFSYCAIFPKDYEFDKEESILLWMAEGFLHPTKGKKQMEDIGVEYFRDLSSRSFFQQSTGNKTQYLIHDLINVLA</sequence>
<dbReference type="GO" id="GO:0098542">
    <property type="term" value="P:defense response to other organism"/>
    <property type="evidence" value="ECO:0007669"/>
    <property type="project" value="TreeGrafter"/>
</dbReference>
<evidence type="ECO:0000313" key="5">
    <source>
        <dbReference type="Proteomes" id="UP000436088"/>
    </source>
</evidence>
<keyword evidence="5" id="KW-1185">Reference proteome</keyword>
<evidence type="ECO:0000256" key="2">
    <source>
        <dbReference type="ARBA" id="ARBA00022821"/>
    </source>
</evidence>
<evidence type="ECO:0000256" key="1">
    <source>
        <dbReference type="ARBA" id="ARBA00022737"/>
    </source>
</evidence>
<protein>
    <recommendedName>
        <fullName evidence="3">Disease resistance protein winged helix domain-containing protein</fullName>
    </recommendedName>
</protein>
<organism evidence="4 5">
    <name type="scientific">Hibiscus syriacus</name>
    <name type="common">Rose of Sharon</name>
    <dbReference type="NCBI Taxonomy" id="106335"/>
    <lineage>
        <taxon>Eukaryota</taxon>
        <taxon>Viridiplantae</taxon>
        <taxon>Streptophyta</taxon>
        <taxon>Embryophyta</taxon>
        <taxon>Tracheophyta</taxon>
        <taxon>Spermatophyta</taxon>
        <taxon>Magnoliopsida</taxon>
        <taxon>eudicotyledons</taxon>
        <taxon>Gunneridae</taxon>
        <taxon>Pentapetalae</taxon>
        <taxon>rosids</taxon>
        <taxon>malvids</taxon>
        <taxon>Malvales</taxon>
        <taxon>Malvaceae</taxon>
        <taxon>Malvoideae</taxon>
        <taxon>Hibiscus</taxon>
    </lineage>
</organism>
<dbReference type="PANTHER" id="PTHR23155:SF1221">
    <property type="entry name" value="OS11G0481150 PROTEIN"/>
    <property type="match status" value="1"/>
</dbReference>
<dbReference type="Pfam" id="PF23559">
    <property type="entry name" value="WHD_DRP"/>
    <property type="match status" value="1"/>
</dbReference>
<dbReference type="InterPro" id="IPR042197">
    <property type="entry name" value="Apaf_helical"/>
</dbReference>